<dbReference type="PANTHER" id="PTHR43792">
    <property type="entry name" value="GNAT FAMILY, PUTATIVE (AFU_ORTHOLOGUE AFUA_3G00765)-RELATED-RELATED"/>
    <property type="match status" value="1"/>
</dbReference>
<name>A0ABS8FU16_9FIRM</name>
<dbReference type="RefSeq" id="WP_227706667.1">
    <property type="nucleotide sequence ID" value="NZ_JAJEQX010000004.1"/>
</dbReference>
<protein>
    <submittedName>
        <fullName evidence="2">GNAT family N-acetyltransferase</fullName>
    </submittedName>
</protein>
<reference evidence="2 3" key="1">
    <citation type="submission" date="2021-10" db="EMBL/GenBank/DDBJ databases">
        <title>Anaerobic single-cell dispensing facilitates the cultivation of human gut bacteria.</title>
        <authorList>
            <person name="Afrizal A."/>
        </authorList>
    </citation>
    <scope>NUCLEOTIDE SEQUENCE [LARGE SCALE GENOMIC DNA]</scope>
    <source>
        <strain evidence="2 3">CLA-AA-H200</strain>
    </source>
</reference>
<feature type="domain" description="N-acetyltransferase" evidence="1">
    <location>
        <begin position="11"/>
        <end position="166"/>
    </location>
</feature>
<gene>
    <name evidence="2" type="ORF">LKD70_03515</name>
</gene>
<proteinExistence type="predicted"/>
<dbReference type="Gene3D" id="3.40.630.30">
    <property type="match status" value="1"/>
</dbReference>
<evidence type="ECO:0000259" key="1">
    <source>
        <dbReference type="PROSITE" id="PS51186"/>
    </source>
</evidence>
<dbReference type="InterPro" id="IPR000182">
    <property type="entry name" value="GNAT_dom"/>
</dbReference>
<evidence type="ECO:0000313" key="2">
    <source>
        <dbReference type="EMBL" id="MCC2253515.1"/>
    </source>
</evidence>
<dbReference type="InterPro" id="IPR016181">
    <property type="entry name" value="Acyl_CoA_acyltransferase"/>
</dbReference>
<organism evidence="2 3">
    <name type="scientific">Ruminococcus turbiniformis</name>
    <dbReference type="NCBI Taxonomy" id="2881258"/>
    <lineage>
        <taxon>Bacteria</taxon>
        <taxon>Bacillati</taxon>
        <taxon>Bacillota</taxon>
        <taxon>Clostridia</taxon>
        <taxon>Eubacteriales</taxon>
        <taxon>Oscillospiraceae</taxon>
        <taxon>Ruminococcus</taxon>
    </lineage>
</organism>
<comment type="caution">
    <text evidence="2">The sequence shown here is derived from an EMBL/GenBank/DDBJ whole genome shotgun (WGS) entry which is preliminary data.</text>
</comment>
<dbReference type="InterPro" id="IPR051531">
    <property type="entry name" value="N-acetyltransferase"/>
</dbReference>
<dbReference type="PANTHER" id="PTHR43792:SF1">
    <property type="entry name" value="N-ACETYLTRANSFERASE DOMAIN-CONTAINING PROTEIN"/>
    <property type="match status" value="1"/>
</dbReference>
<dbReference type="PROSITE" id="PS51186">
    <property type="entry name" value="GNAT"/>
    <property type="match status" value="1"/>
</dbReference>
<dbReference type="Proteomes" id="UP001198151">
    <property type="component" value="Unassembled WGS sequence"/>
</dbReference>
<accession>A0ABS8FU16</accession>
<evidence type="ECO:0000313" key="3">
    <source>
        <dbReference type="Proteomes" id="UP001198151"/>
    </source>
</evidence>
<keyword evidence="3" id="KW-1185">Reference proteome</keyword>
<sequence>MSKINLETERLILREFTENDLDAVYRIFSDEEVNRFLPWFPVKTPEEAELFYRTHLDPEHGKKIYSCAVCLKKENIPIGYITVGAADSYDFGYGLRKEFWHNGIITEGAGALINRLKQDGIPYITATHDVNNPRSGSVMKRLGMKYMYSYEEQWQPKDISVIFRMYQLNFDGQKDRIYKKYRDHSENHFVEEIT</sequence>
<dbReference type="EMBL" id="JAJEQX010000004">
    <property type="protein sequence ID" value="MCC2253515.1"/>
    <property type="molecule type" value="Genomic_DNA"/>
</dbReference>
<dbReference type="SUPFAM" id="SSF55729">
    <property type="entry name" value="Acyl-CoA N-acyltransferases (Nat)"/>
    <property type="match status" value="1"/>
</dbReference>
<dbReference type="Pfam" id="PF13302">
    <property type="entry name" value="Acetyltransf_3"/>
    <property type="match status" value="1"/>
</dbReference>